<proteinExistence type="predicted"/>
<gene>
    <name evidence="11" type="ORF">SNE40_009434</name>
</gene>
<evidence type="ECO:0000256" key="8">
    <source>
        <dbReference type="ARBA" id="ARBA00034143"/>
    </source>
</evidence>
<dbReference type="SMART" id="SM00028">
    <property type="entry name" value="TPR"/>
    <property type="match status" value="6"/>
</dbReference>
<evidence type="ECO:0000313" key="11">
    <source>
        <dbReference type="EMBL" id="KAK6181612.1"/>
    </source>
</evidence>
<protein>
    <recommendedName>
        <fullName evidence="7">Outer dynein arm-docking complex subunit 4</fullName>
    </recommendedName>
    <alternativeName>
        <fullName evidence="8">Tetratricopeptide repeat protein 25</fullName>
    </alternativeName>
</protein>
<dbReference type="AlphaFoldDB" id="A0AAN8JR90"/>
<dbReference type="Proteomes" id="UP001347796">
    <property type="component" value="Unassembled WGS sequence"/>
</dbReference>
<keyword evidence="2" id="KW-0963">Cytoplasm</keyword>
<dbReference type="GO" id="GO:0005930">
    <property type="term" value="C:axoneme"/>
    <property type="evidence" value="ECO:0007669"/>
    <property type="project" value="UniProtKB-SubCell"/>
</dbReference>
<feature type="repeat" description="TPR" evidence="9">
    <location>
        <begin position="13"/>
        <end position="46"/>
    </location>
</feature>
<dbReference type="InterPro" id="IPR013105">
    <property type="entry name" value="TPR_2"/>
</dbReference>
<keyword evidence="6" id="KW-0966">Cell projection</keyword>
<dbReference type="PROSITE" id="PS50005">
    <property type="entry name" value="TPR"/>
    <property type="match status" value="1"/>
</dbReference>
<keyword evidence="5" id="KW-0206">Cytoskeleton</keyword>
<evidence type="ECO:0000313" key="12">
    <source>
        <dbReference type="Proteomes" id="UP001347796"/>
    </source>
</evidence>
<dbReference type="InterPro" id="IPR040111">
    <property type="entry name" value="ODAD4"/>
</dbReference>
<feature type="region of interest" description="Disordered" evidence="10">
    <location>
        <begin position="248"/>
        <end position="271"/>
    </location>
</feature>
<evidence type="ECO:0000256" key="3">
    <source>
        <dbReference type="ARBA" id="ARBA00022737"/>
    </source>
</evidence>
<accession>A0AAN8JR90</accession>
<dbReference type="PANTHER" id="PTHR23040">
    <property type="match status" value="1"/>
</dbReference>
<dbReference type="Pfam" id="PF13424">
    <property type="entry name" value="TPR_12"/>
    <property type="match status" value="1"/>
</dbReference>
<evidence type="ECO:0000256" key="2">
    <source>
        <dbReference type="ARBA" id="ARBA00022490"/>
    </source>
</evidence>
<feature type="region of interest" description="Disordered" evidence="10">
    <location>
        <begin position="494"/>
        <end position="529"/>
    </location>
</feature>
<evidence type="ECO:0000256" key="4">
    <source>
        <dbReference type="ARBA" id="ARBA00022803"/>
    </source>
</evidence>
<keyword evidence="4 9" id="KW-0802">TPR repeat</keyword>
<feature type="compositionally biased region" description="Basic residues" evidence="10">
    <location>
        <begin position="248"/>
        <end position="259"/>
    </location>
</feature>
<dbReference type="Gene3D" id="1.25.40.10">
    <property type="entry name" value="Tetratricopeptide repeat domain"/>
    <property type="match status" value="2"/>
</dbReference>
<organism evidence="11 12">
    <name type="scientific">Patella caerulea</name>
    <name type="common">Rayed Mediterranean limpet</name>
    <dbReference type="NCBI Taxonomy" id="87958"/>
    <lineage>
        <taxon>Eukaryota</taxon>
        <taxon>Metazoa</taxon>
        <taxon>Spiralia</taxon>
        <taxon>Lophotrochozoa</taxon>
        <taxon>Mollusca</taxon>
        <taxon>Gastropoda</taxon>
        <taxon>Patellogastropoda</taxon>
        <taxon>Patelloidea</taxon>
        <taxon>Patellidae</taxon>
        <taxon>Patella</taxon>
    </lineage>
</organism>
<evidence type="ECO:0000256" key="10">
    <source>
        <dbReference type="SAM" id="MobiDB-lite"/>
    </source>
</evidence>
<evidence type="ECO:0000256" key="1">
    <source>
        <dbReference type="ARBA" id="ARBA00004430"/>
    </source>
</evidence>
<name>A0AAN8JR90_PATCE</name>
<dbReference type="FunFam" id="1.25.40.10:FF:000795">
    <property type="entry name" value="Tetratricopeptide repeat protein 25"/>
    <property type="match status" value="1"/>
</dbReference>
<comment type="subcellular location">
    <subcellularLocation>
        <location evidence="1">Cytoplasm</location>
        <location evidence="1">Cytoskeleton</location>
        <location evidence="1">Cilium axoneme</location>
    </subcellularLocation>
</comment>
<evidence type="ECO:0000256" key="9">
    <source>
        <dbReference type="PROSITE-ProRule" id="PRU00339"/>
    </source>
</evidence>
<dbReference type="InterPro" id="IPR019734">
    <property type="entry name" value="TPR_rpt"/>
</dbReference>
<evidence type="ECO:0000256" key="7">
    <source>
        <dbReference type="ARBA" id="ARBA00034139"/>
    </source>
</evidence>
<dbReference type="InterPro" id="IPR011990">
    <property type="entry name" value="TPR-like_helical_dom_sf"/>
</dbReference>
<dbReference type="FunFam" id="1.25.40.10:FF:000189">
    <property type="entry name" value="Tetratricopeptide repeat domain 25"/>
    <property type="match status" value="1"/>
</dbReference>
<keyword evidence="12" id="KW-1185">Reference proteome</keyword>
<feature type="compositionally biased region" description="Low complexity" evidence="10">
    <location>
        <begin position="506"/>
        <end position="529"/>
    </location>
</feature>
<dbReference type="Pfam" id="PF07719">
    <property type="entry name" value="TPR_2"/>
    <property type="match status" value="1"/>
</dbReference>
<evidence type="ECO:0000256" key="6">
    <source>
        <dbReference type="ARBA" id="ARBA00023273"/>
    </source>
</evidence>
<dbReference type="PANTHER" id="PTHR23040:SF1">
    <property type="entry name" value="OUTER DYNEIN ARM-DOCKING COMPLEX SUBUNIT 4"/>
    <property type="match status" value="1"/>
</dbReference>
<keyword evidence="3" id="KW-0677">Repeat</keyword>
<sequence length="529" mass="59774">MYEEESDGPKGTFEIYKAEADTLYKQGEYRKAIESYTTALEIQDGDKNCLVARSKCHLQLGDTTTALADAELSLDDDKSFHKGIFQKAEALYYQGDFEMALVFYHRGCKLRPELQEFRLGIQKAQEAIDNSVGSAEKCKLSTAGDLSFFTNQDEKQKKRKPGMGTFGRPVVQQKEKRKVSRSQGSEKTVKQLLGELYGDRKYLEKLLKETADASSETGKSIFDLVEEGLSYLDTRTDFWRQQKPMYARKHERMQQHRSKRQEPQSKGGSPNAYIISELEKIDQAQGDCKYKDSLARAQKCLKTVEGYSADTLTNRDEVVANLHSCMGNSYLELGQYGKALEQHQIDLNIGEETNNEECISRGLDNVGRVHARSGNFQKAIGVWNRKLPMSKSALENTWLYHEVGRCHLELTQYTEARHFGEKSLVAAEEAEDLMWQLQASVLLAQSQVKLNELQSALESFEKALDLAKLQGDKAAESAIQKAIIDVNKRIAREVKEKENQEETNPETESQSASSLTTEATTETQNAEEN</sequence>
<dbReference type="SUPFAM" id="SSF48452">
    <property type="entry name" value="TPR-like"/>
    <property type="match status" value="1"/>
</dbReference>
<reference evidence="11 12" key="1">
    <citation type="submission" date="2024-01" db="EMBL/GenBank/DDBJ databases">
        <title>The genome of the rayed Mediterranean limpet Patella caerulea (Linnaeus, 1758).</title>
        <authorList>
            <person name="Anh-Thu Weber A."/>
            <person name="Halstead-Nussloch G."/>
        </authorList>
    </citation>
    <scope>NUCLEOTIDE SEQUENCE [LARGE SCALE GENOMIC DNA]</scope>
    <source>
        <strain evidence="11">AATW-2023a</strain>
        <tissue evidence="11">Whole specimen</tissue>
    </source>
</reference>
<evidence type="ECO:0000256" key="5">
    <source>
        <dbReference type="ARBA" id="ARBA00023212"/>
    </source>
</evidence>
<comment type="caution">
    <text evidence="11">The sequence shown here is derived from an EMBL/GenBank/DDBJ whole genome shotgun (WGS) entry which is preliminary data.</text>
</comment>
<dbReference type="EMBL" id="JAZGQO010000007">
    <property type="protein sequence ID" value="KAK6181612.1"/>
    <property type="molecule type" value="Genomic_DNA"/>
</dbReference>